<protein>
    <submittedName>
        <fullName evidence="2">2203_t:CDS:1</fullName>
    </submittedName>
</protein>
<evidence type="ECO:0000256" key="1">
    <source>
        <dbReference type="SAM" id="Phobius"/>
    </source>
</evidence>
<feature type="transmembrane region" description="Helical" evidence="1">
    <location>
        <begin position="519"/>
        <end position="538"/>
    </location>
</feature>
<feature type="non-terminal residue" evidence="2">
    <location>
        <position position="1"/>
    </location>
</feature>
<keyword evidence="1" id="KW-0472">Membrane</keyword>
<sequence length="736" mass="86534">EEDLQVNLSEDKRIYGNLILERLKKNVEQDMKTLPLDNYFIEKGPNSDEDKCFILNPDHQKVDLDKYHYIIEPWQLYSKTAKINPLYSAYLDKNVLLLIGCHTVQVWHDQDKKKKTLEFISVIDKSKTRVDDGTNIKQVKYGKRKFELEVRSEDSKSIESIKMGADDDIVHAVKEACESLKFLYQIYKGSEYAISLSNEIQHIKFKEIVKQTRDIIVRFIHLYPIVWRLLDIRFGLLNILIEAREYQLIKYILFNEKKTIDGPEARILKTLNYLVSKSETNEQLLHDIDPDPNSLLHEKSLHMPQYSAWDGGNNAIHRAFEDEDPVFLGYFLEYYSNKAVEEIGWMITVSELLPWLYDKENENYGFYKSYVQLLFYKPCFCATGLNIPLFEFLEIPPSIDDSLEVYIPLTQLISDDSELEVKEISRDKIPDIQMVPLINFTTFENMSSKRRKNDYKDFLKTLRAAFYPSKYVDLKKYPIPFLQLVNKVENYPNDPFYYNPSMEAAMNFMWHSSKSHWRHTLYIFIIFIFLGYASYVGLNQSSTVYDIYNGSEVDYTMIEEEQDNTFSNPFSAIIAAYNWDSNSFDVWGFWPLIIIGVIGNIIFVIILQNVIISFMSAAFEDADKEGKRAVLNYQSRLIYDYALLEDSAFTTGYSDFDSKLKNKLRVRYVCFYNELPITKAWKEESKEWESIPIYLNAESQIQTEDESDFFIKKEDIKFIWTSTENEKTAEETDNKT</sequence>
<gene>
    <name evidence="2" type="ORF">CPELLU_LOCUS16496</name>
</gene>
<comment type="caution">
    <text evidence="2">The sequence shown here is derived from an EMBL/GenBank/DDBJ whole genome shotgun (WGS) entry which is preliminary data.</text>
</comment>
<proteinExistence type="predicted"/>
<dbReference type="OrthoDB" id="2323852at2759"/>
<keyword evidence="1" id="KW-1133">Transmembrane helix</keyword>
<name>A0A9N9JIT7_9GLOM</name>
<evidence type="ECO:0000313" key="2">
    <source>
        <dbReference type="EMBL" id="CAG8782948.1"/>
    </source>
</evidence>
<keyword evidence="1" id="KW-0812">Transmembrane</keyword>
<organism evidence="2 3">
    <name type="scientific">Cetraspora pellucida</name>
    <dbReference type="NCBI Taxonomy" id="1433469"/>
    <lineage>
        <taxon>Eukaryota</taxon>
        <taxon>Fungi</taxon>
        <taxon>Fungi incertae sedis</taxon>
        <taxon>Mucoromycota</taxon>
        <taxon>Glomeromycotina</taxon>
        <taxon>Glomeromycetes</taxon>
        <taxon>Diversisporales</taxon>
        <taxon>Gigasporaceae</taxon>
        <taxon>Cetraspora</taxon>
    </lineage>
</organism>
<reference evidence="2" key="1">
    <citation type="submission" date="2021-06" db="EMBL/GenBank/DDBJ databases">
        <authorList>
            <person name="Kallberg Y."/>
            <person name="Tangrot J."/>
            <person name="Rosling A."/>
        </authorList>
    </citation>
    <scope>NUCLEOTIDE SEQUENCE</scope>
    <source>
        <strain evidence="2">FL966</strain>
    </source>
</reference>
<dbReference type="EMBL" id="CAJVQA010024583">
    <property type="protein sequence ID" value="CAG8782948.1"/>
    <property type="molecule type" value="Genomic_DNA"/>
</dbReference>
<evidence type="ECO:0000313" key="3">
    <source>
        <dbReference type="Proteomes" id="UP000789759"/>
    </source>
</evidence>
<feature type="transmembrane region" description="Helical" evidence="1">
    <location>
        <begin position="587"/>
        <end position="607"/>
    </location>
</feature>
<accession>A0A9N9JIT7</accession>
<dbReference type="Proteomes" id="UP000789759">
    <property type="component" value="Unassembled WGS sequence"/>
</dbReference>
<keyword evidence="3" id="KW-1185">Reference proteome</keyword>
<dbReference type="AlphaFoldDB" id="A0A9N9JIT7"/>